<name>A0AAW1HYJ6_POPJA</name>
<evidence type="ECO:0000313" key="1">
    <source>
        <dbReference type="EMBL" id="KAK9681378.1"/>
    </source>
</evidence>
<proteinExistence type="predicted"/>
<sequence length="127" mass="14347">MASNVDIEEEAKKLVLSIISENNFNLKCDINYFDGSEAGDGYGSKTMAVDIKDDEKTLHLFLKCALTTFRHESLDKIYATEIALYKEIIPAYYKFLESRGITDGFRNVIVGLTTQCSCTRISTRKTQ</sequence>
<dbReference type="EMBL" id="JASPKY010000819">
    <property type="protein sequence ID" value="KAK9681378.1"/>
    <property type="molecule type" value="Genomic_DNA"/>
</dbReference>
<organism evidence="1 2">
    <name type="scientific">Popillia japonica</name>
    <name type="common">Japanese beetle</name>
    <dbReference type="NCBI Taxonomy" id="7064"/>
    <lineage>
        <taxon>Eukaryota</taxon>
        <taxon>Metazoa</taxon>
        <taxon>Ecdysozoa</taxon>
        <taxon>Arthropoda</taxon>
        <taxon>Hexapoda</taxon>
        <taxon>Insecta</taxon>
        <taxon>Pterygota</taxon>
        <taxon>Neoptera</taxon>
        <taxon>Endopterygota</taxon>
        <taxon>Coleoptera</taxon>
        <taxon>Polyphaga</taxon>
        <taxon>Scarabaeiformia</taxon>
        <taxon>Scarabaeidae</taxon>
        <taxon>Rutelinae</taxon>
        <taxon>Popillia</taxon>
    </lineage>
</organism>
<dbReference type="AlphaFoldDB" id="A0AAW1HYJ6"/>
<protein>
    <submittedName>
        <fullName evidence="1">Uncharacterized protein</fullName>
    </submittedName>
</protein>
<evidence type="ECO:0000313" key="2">
    <source>
        <dbReference type="Proteomes" id="UP001458880"/>
    </source>
</evidence>
<reference evidence="1 2" key="1">
    <citation type="journal article" date="2024" name="BMC Genomics">
        <title>De novo assembly and annotation of Popillia japonica's genome with initial clues to its potential as an invasive pest.</title>
        <authorList>
            <person name="Cucini C."/>
            <person name="Boschi S."/>
            <person name="Funari R."/>
            <person name="Cardaioli E."/>
            <person name="Iannotti N."/>
            <person name="Marturano G."/>
            <person name="Paoli F."/>
            <person name="Bruttini M."/>
            <person name="Carapelli A."/>
            <person name="Frati F."/>
            <person name="Nardi F."/>
        </authorList>
    </citation>
    <scope>NUCLEOTIDE SEQUENCE [LARGE SCALE GENOMIC DNA]</scope>
    <source>
        <strain evidence="1">DMR45628</strain>
    </source>
</reference>
<gene>
    <name evidence="1" type="ORF">QE152_g38354</name>
</gene>
<keyword evidence="2" id="KW-1185">Reference proteome</keyword>
<accession>A0AAW1HYJ6</accession>
<comment type="caution">
    <text evidence="1">The sequence shown here is derived from an EMBL/GenBank/DDBJ whole genome shotgun (WGS) entry which is preliminary data.</text>
</comment>
<dbReference type="Proteomes" id="UP001458880">
    <property type="component" value="Unassembled WGS sequence"/>
</dbReference>